<dbReference type="Proteomes" id="UP001300261">
    <property type="component" value="Unassembled WGS sequence"/>
</dbReference>
<dbReference type="InterPro" id="IPR058575">
    <property type="entry name" value="NTP_transf_8_dom"/>
</dbReference>
<dbReference type="EMBL" id="JAPEVI010000003">
    <property type="protein sequence ID" value="MCX2725775.1"/>
    <property type="molecule type" value="Genomic_DNA"/>
</dbReference>
<evidence type="ECO:0000313" key="3">
    <source>
        <dbReference type="Proteomes" id="UP001300261"/>
    </source>
</evidence>
<proteinExistence type="predicted"/>
<feature type="domain" description="Nucleotidyltransferase-like" evidence="1">
    <location>
        <begin position="8"/>
        <end position="57"/>
    </location>
</feature>
<evidence type="ECO:0000259" key="1">
    <source>
        <dbReference type="Pfam" id="PF12281"/>
    </source>
</evidence>
<comment type="caution">
    <text evidence="2">The sequence shown here is derived from an EMBL/GenBank/DDBJ whole genome shotgun (WGS) entry which is preliminary data.</text>
</comment>
<keyword evidence="3" id="KW-1185">Reference proteome</keyword>
<protein>
    <submittedName>
        <fullName evidence="2">GSU2403 family nucleotidyltransferase fold protein</fullName>
    </submittedName>
</protein>
<reference evidence="2 3" key="1">
    <citation type="journal article" date="2016" name="Int. J. Syst. Evol. Microbiol.">
        <title>Labrenzia salina sp. nov., isolated from the rhizosphere of the halophyte Arthrocnemum macrostachyum.</title>
        <authorList>
            <person name="Camacho M."/>
            <person name="Redondo-Gomez S."/>
            <person name="Rodriguez-Llorente I."/>
            <person name="Rohde M."/>
            <person name="Sproer C."/>
            <person name="Schumann P."/>
            <person name="Klenk H.P."/>
            <person name="Montero-Calasanz M.D.C."/>
        </authorList>
    </citation>
    <scope>NUCLEOTIDE SEQUENCE [LARGE SCALE GENOMIC DNA]</scope>
    <source>
        <strain evidence="2 3">DSM 29163</strain>
    </source>
</reference>
<gene>
    <name evidence="2" type="ORF">ON753_26025</name>
</gene>
<organism evidence="2 3">
    <name type="scientific">Roseibium salinum</name>
    <dbReference type="NCBI Taxonomy" id="1604349"/>
    <lineage>
        <taxon>Bacteria</taxon>
        <taxon>Pseudomonadati</taxon>
        <taxon>Pseudomonadota</taxon>
        <taxon>Alphaproteobacteria</taxon>
        <taxon>Hyphomicrobiales</taxon>
        <taxon>Stappiaceae</taxon>
        <taxon>Roseibium</taxon>
    </lineage>
</organism>
<accession>A0ABT3R902</accession>
<sequence length="58" mass="6618">MTYLELSSERYAVHKLIVADRRQGGPDALNAHKERAQAAFLIEAFAETWQDDIAEAYH</sequence>
<dbReference type="Pfam" id="PF12281">
    <property type="entry name" value="NTP_transf_8"/>
    <property type="match status" value="1"/>
</dbReference>
<evidence type="ECO:0000313" key="2">
    <source>
        <dbReference type="EMBL" id="MCX2725775.1"/>
    </source>
</evidence>
<name>A0ABT3R902_9HYPH</name>
<dbReference type="RefSeq" id="WP_265966910.1">
    <property type="nucleotide sequence ID" value="NZ_JAPEVI010000003.1"/>
</dbReference>